<evidence type="ECO:0000313" key="9">
    <source>
        <dbReference type="EMBL" id="BAP00973.1"/>
    </source>
</evidence>
<comment type="similarity">
    <text evidence="7">Belongs to the binding-protein-dependent transport system permease family.</text>
</comment>
<reference evidence="9" key="3">
    <citation type="journal article" date="2019" name="Vet. Microbiol.">
        <title>Mutations associated with change of susceptibility to lincosamides and/or macrolides in field and laboratory-derived Mycoplasma californicum strains in Japan, and development of a rapid detection method for these mutations.</title>
        <authorList>
            <person name="Hata E."/>
            <person name="Nagai K."/>
            <person name="Murakami K."/>
        </authorList>
    </citation>
    <scope>NUCLEOTIDE SEQUENCE</scope>
    <source>
        <strain evidence="9">HAZ160_1</strain>
    </source>
</reference>
<evidence type="ECO:0000256" key="3">
    <source>
        <dbReference type="ARBA" id="ARBA00022475"/>
    </source>
</evidence>
<evidence type="ECO:0000256" key="4">
    <source>
        <dbReference type="ARBA" id="ARBA00022692"/>
    </source>
</evidence>
<feature type="transmembrane region" description="Helical" evidence="7">
    <location>
        <begin position="41"/>
        <end position="64"/>
    </location>
</feature>
<dbReference type="CDD" id="cd06261">
    <property type="entry name" value="TM_PBP2"/>
    <property type="match status" value="1"/>
</dbReference>
<feature type="transmembrane region" description="Helical" evidence="7">
    <location>
        <begin position="303"/>
        <end position="326"/>
    </location>
</feature>
<reference evidence="9" key="2">
    <citation type="journal article" date="2014" name="Genome Announc.">
        <title>Complete Genome Sequence of Mycoplasma californicum Strain HAZ160_1 from Bovine Mastitic Milk in Japan.</title>
        <authorList>
            <person name="Hata E."/>
            <person name="Murakami K."/>
        </authorList>
    </citation>
    <scope>NUCLEOTIDE SEQUENCE</scope>
    <source>
        <strain evidence="9">HAZ160_1</strain>
    </source>
</reference>
<dbReference type="KEGG" id="mcm:MCAL160_0359"/>
<name>A0AAT9F7V8_9BACT</name>
<dbReference type="AlphaFoldDB" id="A0AAT9F7V8"/>
<dbReference type="GO" id="GO:0005886">
    <property type="term" value="C:plasma membrane"/>
    <property type="evidence" value="ECO:0007669"/>
    <property type="project" value="UniProtKB-SubCell"/>
</dbReference>
<dbReference type="InterPro" id="IPR000515">
    <property type="entry name" value="MetI-like"/>
</dbReference>
<accession>A0AAT9F7V8</accession>
<evidence type="ECO:0000256" key="2">
    <source>
        <dbReference type="ARBA" id="ARBA00022448"/>
    </source>
</evidence>
<dbReference type="PROSITE" id="PS50928">
    <property type="entry name" value="ABC_TM1"/>
    <property type="match status" value="1"/>
</dbReference>
<proteinExistence type="inferred from homology"/>
<sequence length="343" mass="39199">MMFETKLKIQQKWQNSRLKRTRDSVTQQVRDNSLASLVTKYFVKLILLVFFAMIVMIPFAYMILIASVDNNQADQIKQGTSGLWPQSWQLFSNLRKAAVGSAKAFWPWQKGWERGYLFSFFLTIANVLISIVLKIFLTMLLGYAFSLKKWRGKNLVWSILIMMLVLPEVALLSGQKWVVVQMNNAIKPPSHDKFGLFNYNLFVIAIPFVASIFNALMYRNAFESIPNRMKEVAMVDGVVGAKYLFKIAIPMVTPTTLTIVILTTLASWNSYLWPSLIAGTDYRVMSVWLFDVGTDNTTSDARIFYNIKMAGSIMVIAPMFIFFFFARKKIMNAISRQGSTIKG</sequence>
<keyword evidence="3" id="KW-1003">Cell membrane</keyword>
<evidence type="ECO:0000256" key="5">
    <source>
        <dbReference type="ARBA" id="ARBA00022989"/>
    </source>
</evidence>
<dbReference type="Gene3D" id="1.10.3720.10">
    <property type="entry name" value="MetI-like"/>
    <property type="match status" value="1"/>
</dbReference>
<evidence type="ECO:0000256" key="6">
    <source>
        <dbReference type="ARBA" id="ARBA00023136"/>
    </source>
</evidence>
<keyword evidence="6 7" id="KW-0472">Membrane</keyword>
<dbReference type="SUPFAM" id="SSF161098">
    <property type="entry name" value="MetI-like"/>
    <property type="match status" value="1"/>
</dbReference>
<protein>
    <submittedName>
        <fullName evidence="9">ABC transporter permease protein</fullName>
    </submittedName>
</protein>
<comment type="subcellular location">
    <subcellularLocation>
        <location evidence="1 7">Cell membrane</location>
        <topology evidence="1 7">Multi-pass membrane protein</topology>
    </subcellularLocation>
</comment>
<keyword evidence="2 7" id="KW-0813">Transport</keyword>
<feature type="transmembrane region" description="Helical" evidence="7">
    <location>
        <begin position="199"/>
        <end position="222"/>
    </location>
</feature>
<gene>
    <name evidence="9" type="primary">ugpE</name>
    <name evidence="9" type="ORF">MCAL160_0359</name>
</gene>
<evidence type="ECO:0000256" key="7">
    <source>
        <dbReference type="RuleBase" id="RU363032"/>
    </source>
</evidence>
<keyword evidence="4 7" id="KW-0812">Transmembrane</keyword>
<feature type="transmembrane region" description="Helical" evidence="7">
    <location>
        <begin position="155"/>
        <end position="179"/>
    </location>
</feature>
<evidence type="ECO:0000259" key="8">
    <source>
        <dbReference type="PROSITE" id="PS50928"/>
    </source>
</evidence>
<dbReference type="EMBL" id="AP013353">
    <property type="protein sequence ID" value="BAP00973.1"/>
    <property type="molecule type" value="Genomic_DNA"/>
</dbReference>
<dbReference type="PANTHER" id="PTHR43744:SF12">
    <property type="entry name" value="ABC TRANSPORTER PERMEASE PROTEIN MG189-RELATED"/>
    <property type="match status" value="1"/>
</dbReference>
<reference evidence="9" key="4">
    <citation type="submission" date="2024-06" db="EMBL/GenBank/DDBJ databases">
        <authorList>
            <consortium name="Mycoplasma californicum genome sequencing consortium"/>
            <person name="Hata E."/>
            <person name="Tanaka K."/>
            <person name="Tamamura Y."/>
        </authorList>
    </citation>
    <scope>NUCLEOTIDE SEQUENCE</scope>
    <source>
        <strain evidence="9">HAZ160_1</strain>
    </source>
</reference>
<reference evidence="9" key="1">
    <citation type="journal article" date="2014" name="Appl. Environ. Microbiol.">
        <title>Molecular Epidemiology of Cases of Mycoplasma californicum Infection in Japan.</title>
        <authorList>
            <person name="Hata E."/>
            <person name="Suzuki K."/>
            <person name="Hanyu H."/>
            <person name="Itoh M."/>
            <person name="Higuchi H."/>
            <person name="Kobayashi H."/>
        </authorList>
    </citation>
    <scope>NUCLEOTIDE SEQUENCE</scope>
    <source>
        <strain evidence="9">HAZ160_1</strain>
    </source>
</reference>
<evidence type="ECO:0000256" key="1">
    <source>
        <dbReference type="ARBA" id="ARBA00004651"/>
    </source>
</evidence>
<dbReference type="PANTHER" id="PTHR43744">
    <property type="entry name" value="ABC TRANSPORTER PERMEASE PROTEIN MG189-RELATED-RELATED"/>
    <property type="match status" value="1"/>
</dbReference>
<dbReference type="GO" id="GO:0055085">
    <property type="term" value="P:transmembrane transport"/>
    <property type="evidence" value="ECO:0007669"/>
    <property type="project" value="InterPro"/>
</dbReference>
<dbReference type="Pfam" id="PF00528">
    <property type="entry name" value="BPD_transp_1"/>
    <property type="match status" value="1"/>
</dbReference>
<dbReference type="InterPro" id="IPR035906">
    <property type="entry name" value="MetI-like_sf"/>
</dbReference>
<keyword evidence="5 7" id="KW-1133">Transmembrane helix</keyword>
<feature type="transmembrane region" description="Helical" evidence="7">
    <location>
        <begin position="116"/>
        <end position="143"/>
    </location>
</feature>
<feature type="transmembrane region" description="Helical" evidence="7">
    <location>
        <begin position="243"/>
        <end position="266"/>
    </location>
</feature>
<organism evidence="9">
    <name type="scientific">Mycoplasmopsis californica HAZ160_1</name>
    <dbReference type="NCBI Taxonomy" id="1397850"/>
    <lineage>
        <taxon>Bacteria</taxon>
        <taxon>Bacillati</taxon>
        <taxon>Mycoplasmatota</taxon>
        <taxon>Mycoplasmoidales</taxon>
        <taxon>Metamycoplasmataceae</taxon>
        <taxon>Mycoplasmopsis</taxon>
    </lineage>
</organism>
<feature type="domain" description="ABC transmembrane type-1" evidence="8">
    <location>
        <begin position="120"/>
        <end position="326"/>
    </location>
</feature>